<dbReference type="Pfam" id="PF07714">
    <property type="entry name" value="PK_Tyr_Ser-Thr"/>
    <property type="match status" value="1"/>
</dbReference>
<dbReference type="InterPro" id="IPR017853">
    <property type="entry name" value="GH"/>
</dbReference>
<dbReference type="InterPro" id="IPR001245">
    <property type="entry name" value="Ser-Thr/Tyr_kinase_cat_dom"/>
</dbReference>
<reference evidence="2" key="1">
    <citation type="submission" date="2023-05" db="EMBL/GenBank/DDBJ databases">
        <title>Nepenthes gracilis genome sequencing.</title>
        <authorList>
            <person name="Fukushima K."/>
        </authorList>
    </citation>
    <scope>NUCLEOTIDE SEQUENCE</scope>
    <source>
        <strain evidence="2">SING2019-196</strain>
    </source>
</reference>
<dbReference type="Gene3D" id="1.10.510.10">
    <property type="entry name" value="Transferase(Phosphotransferase) domain 1"/>
    <property type="match status" value="1"/>
</dbReference>
<dbReference type="Gene3D" id="3.20.20.80">
    <property type="entry name" value="Glycosidases"/>
    <property type="match status" value="1"/>
</dbReference>
<evidence type="ECO:0000313" key="2">
    <source>
        <dbReference type="EMBL" id="GMH24587.1"/>
    </source>
</evidence>
<dbReference type="GO" id="GO:0003844">
    <property type="term" value="F:1,4-alpha-glucan branching enzyme activity"/>
    <property type="evidence" value="ECO:0007669"/>
    <property type="project" value="TreeGrafter"/>
</dbReference>
<dbReference type="Proteomes" id="UP001279734">
    <property type="component" value="Unassembled WGS sequence"/>
</dbReference>
<comment type="caution">
    <text evidence="2">The sequence shown here is derived from an EMBL/GenBank/DDBJ whole genome shotgun (WGS) entry which is preliminary data.</text>
</comment>
<evidence type="ECO:0000259" key="1">
    <source>
        <dbReference type="PROSITE" id="PS50011"/>
    </source>
</evidence>
<organism evidence="2 3">
    <name type="scientific">Nepenthes gracilis</name>
    <name type="common">Slender pitcher plant</name>
    <dbReference type="NCBI Taxonomy" id="150966"/>
    <lineage>
        <taxon>Eukaryota</taxon>
        <taxon>Viridiplantae</taxon>
        <taxon>Streptophyta</taxon>
        <taxon>Embryophyta</taxon>
        <taxon>Tracheophyta</taxon>
        <taxon>Spermatophyta</taxon>
        <taxon>Magnoliopsida</taxon>
        <taxon>eudicotyledons</taxon>
        <taxon>Gunneridae</taxon>
        <taxon>Pentapetalae</taxon>
        <taxon>Caryophyllales</taxon>
        <taxon>Nepenthaceae</taxon>
        <taxon>Nepenthes</taxon>
    </lineage>
</organism>
<dbReference type="GO" id="GO:0005737">
    <property type="term" value="C:cytoplasm"/>
    <property type="evidence" value="ECO:0007669"/>
    <property type="project" value="TreeGrafter"/>
</dbReference>
<dbReference type="Gene3D" id="3.30.200.20">
    <property type="entry name" value="Phosphorylase Kinase, domain 1"/>
    <property type="match status" value="1"/>
</dbReference>
<dbReference type="PANTHER" id="PTHR43651">
    <property type="entry name" value="1,4-ALPHA-GLUCAN-BRANCHING ENZYME"/>
    <property type="match status" value="1"/>
</dbReference>
<dbReference type="GO" id="GO:0005524">
    <property type="term" value="F:ATP binding"/>
    <property type="evidence" value="ECO:0007669"/>
    <property type="project" value="InterPro"/>
</dbReference>
<proteinExistence type="predicted"/>
<dbReference type="AlphaFoldDB" id="A0AAD3T9P5"/>
<dbReference type="GO" id="GO:0005982">
    <property type="term" value="P:starch metabolic process"/>
    <property type="evidence" value="ECO:0007669"/>
    <property type="project" value="TreeGrafter"/>
</dbReference>
<sequence>MRWAPGAKLASLVGGFNNGNPNAKVMAIQEHFYFASLGYHVTNCFAPRSCPDTPKELKSLMDRAHELGPRVLRDIVHSHASDNVQDGLNLFEETDNHYFYSGTREVGDCPILLPKARYGDLSVWQIKWKMVVFVYAHDEFSILVIIQVKFGELYKAQFSDDSVAVGKCMSRGSEPAKDGFYAEIKLLARLLHRHLVALRGLSMEKQQRLLLKDHLYSPSKAPLSWLTRMKDTSNVVGALGCLRVYYYHPFSHGNIKTRNILLDETYATKVADFGPLQASNKIYPNSEPINSDIQ</sequence>
<keyword evidence="3" id="KW-1185">Reference proteome</keyword>
<evidence type="ECO:0000313" key="3">
    <source>
        <dbReference type="Proteomes" id="UP001279734"/>
    </source>
</evidence>
<feature type="domain" description="Protein kinase" evidence="1">
    <location>
        <begin position="139"/>
        <end position="294"/>
    </location>
</feature>
<name>A0AAD3T9P5_NEPGR</name>
<protein>
    <recommendedName>
        <fullName evidence="1">Protein kinase domain-containing protein</fullName>
    </recommendedName>
</protein>
<dbReference type="InterPro" id="IPR011009">
    <property type="entry name" value="Kinase-like_dom_sf"/>
</dbReference>
<dbReference type="PANTHER" id="PTHR43651:SF3">
    <property type="entry name" value="1,4-ALPHA-GLUCAN-BRANCHING ENZYME"/>
    <property type="match status" value="1"/>
</dbReference>
<dbReference type="GO" id="GO:0004672">
    <property type="term" value="F:protein kinase activity"/>
    <property type="evidence" value="ECO:0007669"/>
    <property type="project" value="InterPro"/>
</dbReference>
<dbReference type="EMBL" id="BSYO01000028">
    <property type="protein sequence ID" value="GMH24587.1"/>
    <property type="molecule type" value="Genomic_DNA"/>
</dbReference>
<accession>A0AAD3T9P5</accession>
<dbReference type="SUPFAM" id="SSF56112">
    <property type="entry name" value="Protein kinase-like (PK-like)"/>
    <property type="match status" value="1"/>
</dbReference>
<dbReference type="SUPFAM" id="SSF51445">
    <property type="entry name" value="(Trans)glycosidases"/>
    <property type="match status" value="1"/>
</dbReference>
<dbReference type="PROSITE" id="PS50011">
    <property type="entry name" value="PROTEIN_KINASE_DOM"/>
    <property type="match status" value="1"/>
</dbReference>
<gene>
    <name evidence="2" type="ORF">Nepgr_026430</name>
</gene>
<dbReference type="InterPro" id="IPR000719">
    <property type="entry name" value="Prot_kinase_dom"/>
</dbReference>